<keyword evidence="1" id="KW-1133">Transmembrane helix</keyword>
<protein>
    <submittedName>
        <fullName evidence="3">Uncharacterized protein</fullName>
    </submittedName>
</protein>
<feature type="transmembrane region" description="Helical" evidence="1">
    <location>
        <begin position="43"/>
        <end position="64"/>
    </location>
</feature>
<evidence type="ECO:0000313" key="2">
    <source>
        <dbReference type="Proteomes" id="UP000050791"/>
    </source>
</evidence>
<keyword evidence="1" id="KW-0472">Membrane</keyword>
<dbReference type="WBParaSite" id="SMTH1_42840.1">
    <property type="protein sequence ID" value="SMTH1_42840.1"/>
    <property type="gene ID" value="SMTH1_42840"/>
</dbReference>
<proteinExistence type="predicted"/>
<dbReference type="SUPFAM" id="SSF103473">
    <property type="entry name" value="MFS general substrate transporter"/>
    <property type="match status" value="1"/>
</dbReference>
<dbReference type="InterPro" id="IPR036259">
    <property type="entry name" value="MFS_trans_sf"/>
</dbReference>
<name>A0AA85BA75_9TREM</name>
<sequence length="91" mass="9994">MPFATTAIIRWNRPYRCTMLLAGLLIFISCMTSAVVPSPGYLFLTHTLIHGLGSTLILCGTSLVTEEYFDRSHRFHVLATAFVSGGPYGVL</sequence>
<dbReference type="AlphaFoldDB" id="A0AA85BA75"/>
<reference evidence="3" key="1">
    <citation type="submission" date="2023-11" db="UniProtKB">
        <authorList>
            <consortium name="WormBaseParasite"/>
        </authorList>
    </citation>
    <scope>IDENTIFICATION</scope>
</reference>
<dbReference type="Proteomes" id="UP000050791">
    <property type="component" value="Unassembled WGS sequence"/>
</dbReference>
<organism evidence="2 3">
    <name type="scientific">Schistosoma mattheei</name>
    <dbReference type="NCBI Taxonomy" id="31246"/>
    <lineage>
        <taxon>Eukaryota</taxon>
        <taxon>Metazoa</taxon>
        <taxon>Spiralia</taxon>
        <taxon>Lophotrochozoa</taxon>
        <taxon>Platyhelminthes</taxon>
        <taxon>Trematoda</taxon>
        <taxon>Digenea</taxon>
        <taxon>Strigeidida</taxon>
        <taxon>Schistosomatoidea</taxon>
        <taxon>Schistosomatidae</taxon>
        <taxon>Schistosoma</taxon>
    </lineage>
</organism>
<accession>A0AA85BA75</accession>
<evidence type="ECO:0000313" key="3">
    <source>
        <dbReference type="WBParaSite" id="SMTH1_42840.1"/>
    </source>
</evidence>
<keyword evidence="1" id="KW-0812">Transmembrane</keyword>
<evidence type="ECO:0000256" key="1">
    <source>
        <dbReference type="SAM" id="Phobius"/>
    </source>
</evidence>